<gene>
    <name evidence="1" type="ORF">E2C01_048339</name>
</gene>
<protein>
    <submittedName>
        <fullName evidence="1">Uncharacterized protein</fullName>
    </submittedName>
</protein>
<dbReference type="AlphaFoldDB" id="A0A5B7GAW2"/>
<proteinExistence type="predicted"/>
<organism evidence="1 2">
    <name type="scientific">Portunus trituberculatus</name>
    <name type="common">Swimming crab</name>
    <name type="synonym">Neptunus trituberculatus</name>
    <dbReference type="NCBI Taxonomy" id="210409"/>
    <lineage>
        <taxon>Eukaryota</taxon>
        <taxon>Metazoa</taxon>
        <taxon>Ecdysozoa</taxon>
        <taxon>Arthropoda</taxon>
        <taxon>Crustacea</taxon>
        <taxon>Multicrustacea</taxon>
        <taxon>Malacostraca</taxon>
        <taxon>Eumalacostraca</taxon>
        <taxon>Eucarida</taxon>
        <taxon>Decapoda</taxon>
        <taxon>Pleocyemata</taxon>
        <taxon>Brachyura</taxon>
        <taxon>Eubrachyura</taxon>
        <taxon>Portunoidea</taxon>
        <taxon>Portunidae</taxon>
        <taxon>Portuninae</taxon>
        <taxon>Portunus</taxon>
    </lineage>
</organism>
<comment type="caution">
    <text evidence="1">The sequence shown here is derived from an EMBL/GenBank/DDBJ whole genome shotgun (WGS) entry which is preliminary data.</text>
</comment>
<evidence type="ECO:0000313" key="2">
    <source>
        <dbReference type="Proteomes" id="UP000324222"/>
    </source>
</evidence>
<accession>A0A5B7GAW2</accession>
<sequence length="121" mass="12839">MKLQYHEALLLALAPPFPRLQLDPGFETKTDTSTLSLGEHLTSLQAGSSSHWKSSQPGLLLLLSIPPPATAVVSLPHSSFWTSPPGLLLSGSSPVHPTPVTKHAVSLHTTAVVRSNGVKKH</sequence>
<keyword evidence="2" id="KW-1185">Reference proteome</keyword>
<dbReference type="EMBL" id="VSRR010012345">
    <property type="protein sequence ID" value="MPC54423.1"/>
    <property type="molecule type" value="Genomic_DNA"/>
</dbReference>
<name>A0A5B7GAW2_PORTR</name>
<evidence type="ECO:0000313" key="1">
    <source>
        <dbReference type="EMBL" id="MPC54423.1"/>
    </source>
</evidence>
<dbReference type="Proteomes" id="UP000324222">
    <property type="component" value="Unassembled WGS sequence"/>
</dbReference>
<reference evidence="1 2" key="1">
    <citation type="submission" date="2019-05" db="EMBL/GenBank/DDBJ databases">
        <title>Another draft genome of Portunus trituberculatus and its Hox gene families provides insights of decapod evolution.</title>
        <authorList>
            <person name="Jeong J.-H."/>
            <person name="Song I."/>
            <person name="Kim S."/>
            <person name="Choi T."/>
            <person name="Kim D."/>
            <person name="Ryu S."/>
            <person name="Kim W."/>
        </authorList>
    </citation>
    <scope>NUCLEOTIDE SEQUENCE [LARGE SCALE GENOMIC DNA]</scope>
    <source>
        <tissue evidence="1">Muscle</tissue>
    </source>
</reference>